<keyword evidence="11" id="KW-1071">Ligand-gated ion channel</keyword>
<dbReference type="PANTHER" id="PTHR10217">
    <property type="entry name" value="VOLTAGE AND LIGAND GATED POTASSIUM CHANNEL"/>
    <property type="match status" value="1"/>
</dbReference>
<evidence type="ECO:0000256" key="12">
    <source>
        <dbReference type="ARBA" id="ARBA00023303"/>
    </source>
</evidence>
<evidence type="ECO:0000313" key="15">
    <source>
        <dbReference type="EMBL" id="HFH28346.1"/>
    </source>
</evidence>
<dbReference type="GO" id="GO:0034702">
    <property type="term" value="C:monoatomic ion channel complex"/>
    <property type="evidence" value="ECO:0007669"/>
    <property type="project" value="UniProtKB-KW"/>
</dbReference>
<feature type="transmembrane region" description="Helical" evidence="13">
    <location>
        <begin position="108"/>
        <end position="128"/>
    </location>
</feature>
<keyword evidence="5" id="KW-0631">Potassium channel</keyword>
<dbReference type="InterPro" id="IPR000595">
    <property type="entry name" value="cNMP-bd_dom"/>
</dbReference>
<dbReference type="PANTHER" id="PTHR10217:SF435">
    <property type="entry name" value="POTASSIUM VOLTAGE-GATED CHANNEL PROTEIN EAG"/>
    <property type="match status" value="1"/>
</dbReference>
<comment type="caution">
    <text evidence="15">The sequence shown here is derived from an EMBL/GenBank/DDBJ whole genome shotgun (WGS) entry which is preliminary data.</text>
</comment>
<feature type="transmembrane region" description="Helical" evidence="13">
    <location>
        <begin position="41"/>
        <end position="61"/>
    </location>
</feature>
<dbReference type="PROSITE" id="PS50042">
    <property type="entry name" value="CNMP_BINDING_3"/>
    <property type="match status" value="1"/>
</dbReference>
<evidence type="ECO:0000256" key="5">
    <source>
        <dbReference type="ARBA" id="ARBA00022826"/>
    </source>
</evidence>
<keyword evidence="10 13" id="KW-0472">Membrane</keyword>
<dbReference type="Gene3D" id="2.60.120.10">
    <property type="entry name" value="Jelly Rolls"/>
    <property type="match status" value="1"/>
</dbReference>
<dbReference type="Pfam" id="PF00520">
    <property type="entry name" value="Ion_trans"/>
    <property type="match status" value="1"/>
</dbReference>
<dbReference type="GO" id="GO:0042391">
    <property type="term" value="P:regulation of membrane potential"/>
    <property type="evidence" value="ECO:0007669"/>
    <property type="project" value="TreeGrafter"/>
</dbReference>
<feature type="transmembrane region" description="Helical" evidence="13">
    <location>
        <begin position="12"/>
        <end position="29"/>
    </location>
</feature>
<keyword evidence="6" id="KW-0851">Voltage-gated channel</keyword>
<evidence type="ECO:0000256" key="1">
    <source>
        <dbReference type="ARBA" id="ARBA00004141"/>
    </source>
</evidence>
<sequence>MIPHNHWLRSLWNLLMLFVILLFLFIISYRQVFSLFTPDAVYWLFVSFFIADIILNFFTTIKRGHIRIETPLEVRRFYVRTSFFVDFLAALPIEAILFWMWGPLGTQGPIASVLYLIVLSVTLVKLLKAGSIFKYLQESLGIMPAARRLLLFAYWLVVAIHIIALGWVWIGAGETGRPYFDQYIRALYWATTTIATIGYGDYTPDHNSTVQIVYTIIIELFGVGMFSYVIANVSSLVANLDVAKSAYRRHLDEVNAFLHAQRIPSHLQERVRDYYSYLWEQQRGVSTMQVLQEFPRSLSQEILLYLNRDVLERVELFRGADELFIREAMQLLKSEVFLPGEYIIRQGEYGDCMYFLTSGTVQVVVNDKEVARLGPGSPFGETALVEQGRRNASVISLDYSTGYRLAKSDFEGLRQKYSEFDAHIKKVVAGRKKK</sequence>
<evidence type="ECO:0000256" key="2">
    <source>
        <dbReference type="ARBA" id="ARBA00022448"/>
    </source>
</evidence>
<dbReference type="GO" id="GO:0005886">
    <property type="term" value="C:plasma membrane"/>
    <property type="evidence" value="ECO:0007669"/>
    <property type="project" value="TreeGrafter"/>
</dbReference>
<proteinExistence type="predicted"/>
<dbReference type="PRINTS" id="PR01463">
    <property type="entry name" value="EAGCHANLFMLY"/>
</dbReference>
<dbReference type="InterPro" id="IPR050818">
    <property type="entry name" value="KCNH_animal-type"/>
</dbReference>
<keyword evidence="3" id="KW-0633">Potassium transport</keyword>
<evidence type="ECO:0000256" key="6">
    <source>
        <dbReference type="ARBA" id="ARBA00022882"/>
    </source>
</evidence>
<dbReference type="InterPro" id="IPR018488">
    <property type="entry name" value="cNMP-bd_CS"/>
</dbReference>
<evidence type="ECO:0000256" key="13">
    <source>
        <dbReference type="SAM" id="Phobius"/>
    </source>
</evidence>
<comment type="subcellular location">
    <subcellularLocation>
        <location evidence="1">Membrane</location>
        <topology evidence="1">Multi-pass membrane protein</topology>
    </subcellularLocation>
</comment>
<dbReference type="EMBL" id="DSVL01000070">
    <property type="protein sequence ID" value="HFH28346.1"/>
    <property type="molecule type" value="Genomic_DNA"/>
</dbReference>
<feature type="domain" description="Cyclic nucleotide-binding" evidence="14">
    <location>
        <begin position="316"/>
        <end position="413"/>
    </location>
</feature>
<name>A0A7C3IP30_9SPIR</name>
<evidence type="ECO:0000256" key="10">
    <source>
        <dbReference type="ARBA" id="ARBA00023136"/>
    </source>
</evidence>
<evidence type="ECO:0000256" key="11">
    <source>
        <dbReference type="ARBA" id="ARBA00023286"/>
    </source>
</evidence>
<keyword evidence="4 13" id="KW-0812">Transmembrane</keyword>
<gene>
    <name evidence="15" type="ORF">ENS59_02380</name>
</gene>
<dbReference type="FunFam" id="1.10.287.630:FF:000001">
    <property type="entry name" value="Cyclic nucleotide-gated channel alpha 3"/>
    <property type="match status" value="1"/>
</dbReference>
<dbReference type="SUPFAM" id="SSF81324">
    <property type="entry name" value="Voltage-gated potassium channels"/>
    <property type="match status" value="1"/>
</dbReference>
<feature type="transmembrane region" description="Helical" evidence="13">
    <location>
        <begin position="149"/>
        <end position="170"/>
    </location>
</feature>
<evidence type="ECO:0000259" key="14">
    <source>
        <dbReference type="PROSITE" id="PS50042"/>
    </source>
</evidence>
<keyword evidence="2" id="KW-0813">Transport</keyword>
<keyword evidence="9" id="KW-0406">Ion transport</keyword>
<dbReference type="CDD" id="cd00038">
    <property type="entry name" value="CAP_ED"/>
    <property type="match status" value="1"/>
</dbReference>
<evidence type="ECO:0000256" key="4">
    <source>
        <dbReference type="ARBA" id="ARBA00022692"/>
    </source>
</evidence>
<organism evidence="15">
    <name type="scientific">Gracilinema caldarium</name>
    <dbReference type="NCBI Taxonomy" id="215591"/>
    <lineage>
        <taxon>Bacteria</taxon>
        <taxon>Pseudomonadati</taxon>
        <taxon>Spirochaetota</taxon>
        <taxon>Spirochaetia</taxon>
        <taxon>Spirochaetales</taxon>
        <taxon>Breznakiellaceae</taxon>
        <taxon>Gracilinema</taxon>
    </lineage>
</organism>
<evidence type="ECO:0000256" key="9">
    <source>
        <dbReference type="ARBA" id="ARBA00023065"/>
    </source>
</evidence>
<dbReference type="Gene3D" id="1.10.287.630">
    <property type="entry name" value="Helix hairpin bin"/>
    <property type="match status" value="1"/>
</dbReference>
<protein>
    <submittedName>
        <fullName evidence="15">Cyclic nucleotide-binding domain-containing protein</fullName>
    </submittedName>
</protein>
<keyword evidence="12" id="KW-0407">Ion channel</keyword>
<evidence type="ECO:0000256" key="3">
    <source>
        <dbReference type="ARBA" id="ARBA00022538"/>
    </source>
</evidence>
<dbReference type="GO" id="GO:0005249">
    <property type="term" value="F:voltage-gated potassium channel activity"/>
    <property type="evidence" value="ECO:0007669"/>
    <property type="project" value="InterPro"/>
</dbReference>
<dbReference type="InterPro" id="IPR005821">
    <property type="entry name" value="Ion_trans_dom"/>
</dbReference>
<reference evidence="15" key="1">
    <citation type="journal article" date="2020" name="mSystems">
        <title>Genome- and Community-Level Interaction Insights into Carbon Utilization and Element Cycling Functions of Hydrothermarchaeota in Hydrothermal Sediment.</title>
        <authorList>
            <person name="Zhou Z."/>
            <person name="Liu Y."/>
            <person name="Xu W."/>
            <person name="Pan J."/>
            <person name="Luo Z.H."/>
            <person name="Li M."/>
        </authorList>
    </citation>
    <scope>NUCLEOTIDE SEQUENCE [LARGE SCALE GENOMIC DNA]</scope>
    <source>
        <strain evidence="15">SpSt-503</strain>
    </source>
</reference>
<dbReference type="Pfam" id="PF00027">
    <property type="entry name" value="cNMP_binding"/>
    <property type="match status" value="1"/>
</dbReference>
<keyword evidence="8 13" id="KW-1133">Transmembrane helix</keyword>
<dbReference type="InterPro" id="IPR018490">
    <property type="entry name" value="cNMP-bd_dom_sf"/>
</dbReference>
<evidence type="ECO:0000256" key="7">
    <source>
        <dbReference type="ARBA" id="ARBA00022958"/>
    </source>
</evidence>
<keyword evidence="7" id="KW-0630">Potassium</keyword>
<dbReference type="AlphaFoldDB" id="A0A7C3IP30"/>
<dbReference type="PROSITE" id="PS00888">
    <property type="entry name" value="CNMP_BINDING_1"/>
    <property type="match status" value="1"/>
</dbReference>
<dbReference type="SUPFAM" id="SSF51206">
    <property type="entry name" value="cAMP-binding domain-like"/>
    <property type="match status" value="1"/>
</dbReference>
<feature type="transmembrane region" description="Helical" evidence="13">
    <location>
        <begin position="82"/>
        <end position="102"/>
    </location>
</feature>
<evidence type="ECO:0000256" key="8">
    <source>
        <dbReference type="ARBA" id="ARBA00022989"/>
    </source>
</evidence>
<accession>A0A7C3IP30</accession>
<dbReference type="Gene3D" id="1.10.287.70">
    <property type="match status" value="1"/>
</dbReference>
<dbReference type="SMART" id="SM00100">
    <property type="entry name" value="cNMP"/>
    <property type="match status" value="1"/>
</dbReference>
<feature type="transmembrane region" description="Helical" evidence="13">
    <location>
        <begin position="212"/>
        <end position="231"/>
    </location>
</feature>
<dbReference type="InterPro" id="IPR014710">
    <property type="entry name" value="RmlC-like_jellyroll"/>
</dbReference>
<dbReference type="InterPro" id="IPR003938">
    <property type="entry name" value="K_chnl_volt-dep_EAG/ELK/ERG"/>
</dbReference>